<keyword evidence="3" id="KW-1185">Reference proteome</keyword>
<dbReference type="InterPro" id="IPR019268">
    <property type="entry name" value="DUF2278"/>
</dbReference>
<dbReference type="AlphaFoldDB" id="A0A395GUE9"/>
<evidence type="ECO:0000313" key="3">
    <source>
        <dbReference type="Proteomes" id="UP000249402"/>
    </source>
</evidence>
<accession>A0A395GUE9</accession>
<gene>
    <name evidence="2" type="ORF">BO80DRAFT_411896</name>
</gene>
<evidence type="ECO:0000256" key="1">
    <source>
        <dbReference type="SAM" id="MobiDB-lite"/>
    </source>
</evidence>
<dbReference type="GeneID" id="37222860"/>
<evidence type="ECO:0000313" key="2">
    <source>
        <dbReference type="EMBL" id="RAK98804.1"/>
    </source>
</evidence>
<sequence length="354" mass="40142">MPVQNYGVWKAHPVQYTIEHAYQDPRTPHLSLYFTSDDPPTHPSPTKHHRPHPPPTKTKEIPNLNRAAINIKSGDRDESRLVYWINENLSAHHITDTLTTLPYGFQSLTEIDHEGLDYIRGNLFNVRSGRVLPHDIHGKNNDIIDVLEPRMRWAIEQHADVYLFGSRFNFGNGIHNIHMNQGNIPSFQHDDGVWQDGGMIFHSPREGKWVGVFLAFASQAAHTDDEEGHALSVSTWADLLEKRAGERRKRGVEDSVAIVEVNVDLRRHRLENRSLHPVSLAEWRIHNSQGQVQELPKSVVLGARATMELEAPMCPLSEQGDVITLLNKEGLKVHGVSYSAQQIKGHLQPILFAH</sequence>
<dbReference type="VEuPathDB" id="FungiDB:BO80DRAFT_411896"/>
<protein>
    <submittedName>
        <fullName evidence="2">Uncharacterized protein</fullName>
    </submittedName>
</protein>
<proteinExistence type="predicted"/>
<dbReference type="STRING" id="1448316.A0A395GUE9"/>
<organism evidence="2 3">
    <name type="scientific">Aspergillus ibericus CBS 121593</name>
    <dbReference type="NCBI Taxonomy" id="1448316"/>
    <lineage>
        <taxon>Eukaryota</taxon>
        <taxon>Fungi</taxon>
        <taxon>Dikarya</taxon>
        <taxon>Ascomycota</taxon>
        <taxon>Pezizomycotina</taxon>
        <taxon>Eurotiomycetes</taxon>
        <taxon>Eurotiomycetidae</taxon>
        <taxon>Eurotiales</taxon>
        <taxon>Aspergillaceae</taxon>
        <taxon>Aspergillus</taxon>
        <taxon>Aspergillus subgen. Circumdati</taxon>
    </lineage>
</organism>
<reference evidence="2 3" key="1">
    <citation type="submission" date="2018-02" db="EMBL/GenBank/DDBJ databases">
        <title>The genomes of Aspergillus section Nigri reveals drivers in fungal speciation.</title>
        <authorList>
            <consortium name="DOE Joint Genome Institute"/>
            <person name="Vesth T.C."/>
            <person name="Nybo J."/>
            <person name="Theobald S."/>
            <person name="Brandl J."/>
            <person name="Frisvad J.C."/>
            <person name="Nielsen K.F."/>
            <person name="Lyhne E.K."/>
            <person name="Kogle M.E."/>
            <person name="Kuo A."/>
            <person name="Riley R."/>
            <person name="Clum A."/>
            <person name="Nolan M."/>
            <person name="Lipzen A."/>
            <person name="Salamov A."/>
            <person name="Henrissat B."/>
            <person name="Wiebenga A."/>
            <person name="De vries R.P."/>
            <person name="Grigoriev I.V."/>
            <person name="Mortensen U.H."/>
            <person name="Andersen M.R."/>
            <person name="Baker S.E."/>
        </authorList>
    </citation>
    <scope>NUCLEOTIDE SEQUENCE [LARGE SCALE GENOMIC DNA]</scope>
    <source>
        <strain evidence="2 3">CBS 121593</strain>
    </source>
</reference>
<dbReference type="OrthoDB" id="2580841at2759"/>
<name>A0A395GUE9_9EURO</name>
<dbReference type="EMBL" id="KZ824451">
    <property type="protein sequence ID" value="RAK98804.1"/>
    <property type="molecule type" value="Genomic_DNA"/>
</dbReference>
<feature type="region of interest" description="Disordered" evidence="1">
    <location>
        <begin position="29"/>
        <end position="60"/>
    </location>
</feature>
<dbReference type="Proteomes" id="UP000249402">
    <property type="component" value="Unassembled WGS sequence"/>
</dbReference>
<dbReference type="RefSeq" id="XP_025573132.1">
    <property type="nucleotide sequence ID" value="XM_025717995.1"/>
</dbReference>
<dbReference type="Pfam" id="PF10042">
    <property type="entry name" value="DUF2278"/>
    <property type="match status" value="1"/>
</dbReference>